<dbReference type="Gene3D" id="3.40.395.10">
    <property type="entry name" value="Adenoviral Proteinase, Chain A"/>
    <property type="match status" value="2"/>
</dbReference>
<dbReference type="InterPro" id="IPR036322">
    <property type="entry name" value="WD40_repeat_dom_sf"/>
</dbReference>
<dbReference type="EMBL" id="OB660438">
    <property type="protein sequence ID" value="CAD7224774.1"/>
    <property type="molecule type" value="Genomic_DNA"/>
</dbReference>
<organism evidence="6">
    <name type="scientific">Cyprideis torosa</name>
    <dbReference type="NCBI Taxonomy" id="163714"/>
    <lineage>
        <taxon>Eukaryota</taxon>
        <taxon>Metazoa</taxon>
        <taxon>Ecdysozoa</taxon>
        <taxon>Arthropoda</taxon>
        <taxon>Crustacea</taxon>
        <taxon>Oligostraca</taxon>
        <taxon>Ostracoda</taxon>
        <taxon>Podocopa</taxon>
        <taxon>Podocopida</taxon>
        <taxon>Cytherocopina</taxon>
        <taxon>Cytheroidea</taxon>
        <taxon>Cytherideidae</taxon>
        <taxon>Cyprideis</taxon>
    </lineage>
</organism>
<dbReference type="OrthoDB" id="5065855at2759"/>
<evidence type="ECO:0000256" key="1">
    <source>
        <dbReference type="ARBA" id="ARBA00005234"/>
    </source>
</evidence>
<feature type="region of interest" description="Disordered" evidence="5">
    <location>
        <begin position="1"/>
        <end position="43"/>
    </location>
</feature>
<keyword evidence="3" id="KW-0378">Hydrolase</keyword>
<feature type="region of interest" description="Disordered" evidence="5">
    <location>
        <begin position="483"/>
        <end position="536"/>
    </location>
</feature>
<feature type="compositionally biased region" description="Acidic residues" evidence="5">
    <location>
        <begin position="29"/>
        <end position="43"/>
    </location>
</feature>
<reference evidence="6" key="1">
    <citation type="submission" date="2020-11" db="EMBL/GenBank/DDBJ databases">
        <authorList>
            <person name="Tran Van P."/>
        </authorList>
    </citation>
    <scope>NUCLEOTIDE SEQUENCE</scope>
</reference>
<evidence type="ECO:0000313" key="6">
    <source>
        <dbReference type="EMBL" id="CAD7224774.1"/>
    </source>
</evidence>
<keyword evidence="2" id="KW-0645">Protease</keyword>
<keyword evidence="4" id="KW-0788">Thiol protease</keyword>
<sequence length="597" mass="64557">MSDEQDDSGLGMDDPSVPEPLAPLPPVNNDEDLIQVDDEPDGEINDHDVDVVLGEIEEGDVPCDPCAGEPETGCFELPHGKRAFIAFKSCEVVGVDGTNGIQMQKVRTRSPVISMFASNDLLALGLENGVVQVRLCGDKDLKVVFESEPARRDGVGGGGNEDDESAFVEAVTIFSSPSGGPLVVSACGSGGLTAWDVPRSTARWSLNMEAGATRIVTSDSGGVSQLYIGCTDGKVLLVGGITGVVEKTIQAHEYGTPITDLRKDGSYLITAGMDGTLNQLTSQFTWSTSVKPGIPSLLRCPDQWLNDRIIGFYLAYLLRNHTEPTRSGRATFLTLDPSVAQLVKLSHPEMAQLSPIPSLLRCPDQWLNDRIIGFYLAYLLRNHTEPTRSGRATFLTLDPSVAQLVKLSHPEMAQAVTSDLRIPSDYDLVLVPVNDCTDPEVVLGGSHWSLLVWEKQTNTSYHLDSTESNGNLSAAEQVAGRLFSEKPSPPPSVAQMNGTAPTGSGRNQRVSRRNQNRPEEPAPRASGRNQKKKVKSVEWVAKQSNSSDCGLYVLANAAKIVNEYSPSKGFSAVNFMNVSVRGLREQIIDEIKNLQQQ</sequence>
<dbReference type="GO" id="GO:0006508">
    <property type="term" value="P:proteolysis"/>
    <property type="evidence" value="ECO:0007669"/>
    <property type="project" value="UniProtKB-KW"/>
</dbReference>
<dbReference type="GO" id="GO:0000338">
    <property type="term" value="P:protein deneddylation"/>
    <property type="evidence" value="ECO:0007669"/>
    <property type="project" value="TreeGrafter"/>
</dbReference>
<evidence type="ECO:0000256" key="3">
    <source>
        <dbReference type="ARBA" id="ARBA00022801"/>
    </source>
</evidence>
<evidence type="ECO:0000256" key="5">
    <source>
        <dbReference type="SAM" id="MobiDB-lite"/>
    </source>
</evidence>
<dbReference type="Gene3D" id="1.10.418.20">
    <property type="match status" value="1"/>
</dbReference>
<proteinExistence type="inferred from homology"/>
<dbReference type="InterPro" id="IPR003653">
    <property type="entry name" value="Peptidase_C48_C"/>
</dbReference>
<dbReference type="PANTHER" id="PTHR46468">
    <property type="entry name" value="SENTRIN-SPECIFIC PROTEASE 8"/>
    <property type="match status" value="1"/>
</dbReference>
<dbReference type="PANTHER" id="PTHR46468:SF1">
    <property type="entry name" value="SENTRIN-SPECIFIC PROTEASE 8"/>
    <property type="match status" value="1"/>
</dbReference>
<accession>A0A7R8W4J9</accession>
<feature type="compositionally biased region" description="Pro residues" evidence="5">
    <location>
        <begin position="17"/>
        <end position="26"/>
    </location>
</feature>
<evidence type="ECO:0000256" key="2">
    <source>
        <dbReference type="ARBA" id="ARBA00022670"/>
    </source>
</evidence>
<protein>
    <submittedName>
        <fullName evidence="6">Uncharacterized protein</fullName>
    </submittedName>
</protein>
<dbReference type="PROSITE" id="PS50600">
    <property type="entry name" value="ULP_PROTEASE"/>
    <property type="match status" value="1"/>
</dbReference>
<gene>
    <name evidence="6" type="ORF">CTOB1V02_LOCUS2727</name>
</gene>
<dbReference type="SUPFAM" id="SSF54001">
    <property type="entry name" value="Cysteine proteinases"/>
    <property type="match status" value="1"/>
</dbReference>
<dbReference type="Gene3D" id="2.130.10.10">
    <property type="entry name" value="YVTN repeat-like/Quinoprotein amine dehydrogenase"/>
    <property type="match status" value="1"/>
</dbReference>
<dbReference type="InterPro" id="IPR044613">
    <property type="entry name" value="Nep1/2-like"/>
</dbReference>
<evidence type="ECO:0000256" key="4">
    <source>
        <dbReference type="ARBA" id="ARBA00022807"/>
    </source>
</evidence>
<dbReference type="InterPro" id="IPR038765">
    <property type="entry name" value="Papain-like_cys_pep_sf"/>
</dbReference>
<dbReference type="InterPro" id="IPR015943">
    <property type="entry name" value="WD40/YVTN_repeat-like_dom_sf"/>
</dbReference>
<dbReference type="SUPFAM" id="SSF50978">
    <property type="entry name" value="WD40 repeat-like"/>
    <property type="match status" value="1"/>
</dbReference>
<dbReference type="GO" id="GO:0008234">
    <property type="term" value="F:cysteine-type peptidase activity"/>
    <property type="evidence" value="ECO:0007669"/>
    <property type="project" value="UniProtKB-KW"/>
</dbReference>
<dbReference type="AlphaFoldDB" id="A0A7R8W4J9"/>
<comment type="similarity">
    <text evidence="1">Belongs to the peptidase C48 family.</text>
</comment>
<dbReference type="GO" id="GO:0019784">
    <property type="term" value="F:deNEDDylase activity"/>
    <property type="evidence" value="ECO:0007669"/>
    <property type="project" value="InterPro"/>
</dbReference>
<name>A0A7R8W4J9_9CRUS</name>